<name>A0A7W8DMR0_9BACT</name>
<comment type="caution">
    <text evidence="3">The sequence shown here is derived from an EMBL/GenBank/DDBJ whole genome shotgun (WGS) entry which is preliminary data.</text>
</comment>
<dbReference type="InterPro" id="IPR013222">
    <property type="entry name" value="Glyco_hyd_98_carb-bd"/>
</dbReference>
<organism evidence="3 4">
    <name type="scientific">Prosthecobacter vanneervenii</name>
    <dbReference type="NCBI Taxonomy" id="48466"/>
    <lineage>
        <taxon>Bacteria</taxon>
        <taxon>Pseudomonadati</taxon>
        <taxon>Verrucomicrobiota</taxon>
        <taxon>Verrucomicrobiia</taxon>
        <taxon>Verrucomicrobiales</taxon>
        <taxon>Verrucomicrobiaceae</taxon>
        <taxon>Prosthecobacter</taxon>
    </lineage>
</organism>
<accession>A0A7W8DMR0</accession>
<feature type="signal peptide" evidence="1">
    <location>
        <begin position="1"/>
        <end position="18"/>
    </location>
</feature>
<dbReference type="InterPro" id="IPR008947">
    <property type="entry name" value="PLipase_C/P1_nuclease_dom_sf"/>
</dbReference>
<dbReference type="Gene3D" id="2.60.120.1060">
    <property type="entry name" value="NPCBM/NEW2 domain"/>
    <property type="match status" value="1"/>
</dbReference>
<feature type="chain" id="PRO_5030961683" description="Glycosyl hydrolase family 98 putative carbohydrate-binding module domain-containing protein" evidence="1">
    <location>
        <begin position="19"/>
        <end position="422"/>
    </location>
</feature>
<dbReference type="Proteomes" id="UP000590740">
    <property type="component" value="Unassembled WGS sequence"/>
</dbReference>
<dbReference type="InterPro" id="IPR008979">
    <property type="entry name" value="Galactose-bd-like_sf"/>
</dbReference>
<dbReference type="EMBL" id="JACHIG010000013">
    <property type="protein sequence ID" value="MBB5035106.1"/>
    <property type="molecule type" value="Genomic_DNA"/>
</dbReference>
<proteinExistence type="predicted"/>
<evidence type="ECO:0000313" key="4">
    <source>
        <dbReference type="Proteomes" id="UP000590740"/>
    </source>
</evidence>
<reference evidence="3 4" key="1">
    <citation type="submission" date="2020-08" db="EMBL/GenBank/DDBJ databases">
        <title>Genomic Encyclopedia of Type Strains, Phase IV (KMG-IV): sequencing the most valuable type-strain genomes for metagenomic binning, comparative biology and taxonomic classification.</title>
        <authorList>
            <person name="Goeker M."/>
        </authorList>
    </citation>
    <scope>NUCLEOTIDE SEQUENCE [LARGE SCALE GENOMIC DNA]</scope>
    <source>
        <strain evidence="3 4">DSM 12252</strain>
    </source>
</reference>
<keyword evidence="1" id="KW-0732">Signal</keyword>
<dbReference type="SUPFAM" id="SSF49785">
    <property type="entry name" value="Galactose-binding domain-like"/>
    <property type="match status" value="1"/>
</dbReference>
<dbReference type="Pfam" id="PF08305">
    <property type="entry name" value="NPCBM"/>
    <property type="match status" value="1"/>
</dbReference>
<gene>
    <name evidence="3" type="ORF">HNQ65_004714</name>
</gene>
<evidence type="ECO:0000256" key="1">
    <source>
        <dbReference type="SAM" id="SignalP"/>
    </source>
</evidence>
<feature type="domain" description="Glycosyl hydrolase family 98 putative carbohydrate-binding module" evidence="2">
    <location>
        <begin position="281"/>
        <end position="421"/>
    </location>
</feature>
<dbReference type="InterPro" id="IPR038637">
    <property type="entry name" value="NPCBM_sf"/>
</dbReference>
<sequence length="422" mass="46523">MRYQARALLFSLSLPTLALGWGQPHHAITRGALEVLPAWQKDLLGAEFTQLGDSYCMIPDNVFSDKQNARFAKMESAPGEVYLKILHLPTQQPEYLEVMRYFMDLAVKSLRDGRRGDAARYIGTICHQIEDYGSPSHTVPGDNMFTLLQQFLPPTEVMKDQLMHGPIENGDFKVSIAGYSPKLLGTTVNEASWRLMHRVHDEILNARSTTVPIIQSLYAGDQESVVKHQLRAATMDAQVVADAVYTILCLGSEKYSAEEKTSLQQVQFGSFFPLEAASLYYPQQQFYSSPHWSHPRSGVILAGGSKAMPLKLRLASGEKEFANGISAGMGKTLTFLLPKEVYARFTVLAGLHPELGAKGRVEFAVSGDGKPLRTITLNGTDPATLIECDVSGVSQLQLTLTSRGVDSKSNYAIWAEPTLLKP</sequence>
<dbReference type="SUPFAM" id="SSF48537">
    <property type="entry name" value="Phospholipase C/P1 nuclease"/>
    <property type="match status" value="1"/>
</dbReference>
<evidence type="ECO:0000259" key="2">
    <source>
        <dbReference type="SMART" id="SM00776"/>
    </source>
</evidence>
<dbReference type="GO" id="GO:0016788">
    <property type="term" value="F:hydrolase activity, acting on ester bonds"/>
    <property type="evidence" value="ECO:0007669"/>
    <property type="project" value="InterPro"/>
</dbReference>
<evidence type="ECO:0000313" key="3">
    <source>
        <dbReference type="EMBL" id="MBB5035106.1"/>
    </source>
</evidence>
<dbReference type="AlphaFoldDB" id="A0A7W8DMR0"/>
<dbReference type="SMART" id="SM00776">
    <property type="entry name" value="NPCBM"/>
    <property type="match status" value="1"/>
</dbReference>
<keyword evidence="4" id="KW-1185">Reference proteome</keyword>
<protein>
    <recommendedName>
        <fullName evidence="2">Glycosyl hydrolase family 98 putative carbohydrate-binding module domain-containing protein</fullName>
    </recommendedName>
</protein>